<keyword evidence="5 9" id="KW-1133">Transmembrane helix</keyword>
<evidence type="ECO:0000256" key="6">
    <source>
        <dbReference type="ARBA" id="ARBA00023136"/>
    </source>
</evidence>
<evidence type="ECO:0000256" key="8">
    <source>
        <dbReference type="ARBA" id="ARBA00023180"/>
    </source>
</evidence>
<dbReference type="PANTHER" id="PTHR42643">
    <property type="entry name" value="IONOTROPIC RECEPTOR 20A-RELATED"/>
    <property type="match status" value="1"/>
</dbReference>
<dbReference type="SUPFAM" id="SSF53850">
    <property type="entry name" value="Periplasmic binding protein-like II"/>
    <property type="match status" value="1"/>
</dbReference>
<evidence type="ECO:0000313" key="12">
    <source>
        <dbReference type="RefSeq" id="XP_064073778.1"/>
    </source>
</evidence>
<gene>
    <name evidence="12" type="primary">LOC113398925</name>
</gene>
<comment type="similarity">
    <text evidence="2">Belongs to the glutamate-gated ion channel (TC 1.A.10.1) family.</text>
</comment>
<dbReference type="RefSeq" id="XP_064073778.1">
    <property type="nucleotide sequence ID" value="XM_064217708.1"/>
</dbReference>
<keyword evidence="4 9" id="KW-0812">Transmembrane</keyword>
<feature type="transmembrane region" description="Helical" evidence="9">
    <location>
        <begin position="122"/>
        <end position="138"/>
    </location>
</feature>
<keyword evidence="7" id="KW-0675">Receptor</keyword>
<evidence type="ECO:0000256" key="7">
    <source>
        <dbReference type="ARBA" id="ARBA00023170"/>
    </source>
</evidence>
<evidence type="ECO:0000256" key="4">
    <source>
        <dbReference type="ARBA" id="ARBA00022692"/>
    </source>
</evidence>
<dbReference type="PANTHER" id="PTHR42643:SF33">
    <property type="entry name" value="GLUTAMATE RECEPTOR 2-LIKE PROTEIN"/>
    <property type="match status" value="1"/>
</dbReference>
<proteinExistence type="inferred from homology"/>
<keyword evidence="11" id="KW-1185">Reference proteome</keyword>
<comment type="subcellular location">
    <subcellularLocation>
        <location evidence="1">Cell membrane</location>
        <topology evidence="1">Multi-pass membrane protein</topology>
    </subcellularLocation>
</comment>
<name>A0ABM4AR57_VANTA</name>
<evidence type="ECO:0000256" key="9">
    <source>
        <dbReference type="SAM" id="Phobius"/>
    </source>
</evidence>
<dbReference type="Proteomes" id="UP001652626">
    <property type="component" value="Chromosome 18"/>
</dbReference>
<feature type="transmembrane region" description="Helical" evidence="9">
    <location>
        <begin position="224"/>
        <end position="245"/>
    </location>
</feature>
<dbReference type="Gene3D" id="1.10.287.70">
    <property type="match status" value="1"/>
</dbReference>
<protein>
    <submittedName>
        <fullName evidence="12">Glutamate receptor 1-like</fullName>
    </submittedName>
</protein>
<feature type="transmembrane region" description="Helical" evidence="9">
    <location>
        <begin position="150"/>
        <end position="174"/>
    </location>
</feature>
<organism evidence="11 12">
    <name type="scientific">Vanessa tameamea</name>
    <name type="common">Kamehameha butterfly</name>
    <dbReference type="NCBI Taxonomy" id="334116"/>
    <lineage>
        <taxon>Eukaryota</taxon>
        <taxon>Metazoa</taxon>
        <taxon>Ecdysozoa</taxon>
        <taxon>Arthropoda</taxon>
        <taxon>Hexapoda</taxon>
        <taxon>Insecta</taxon>
        <taxon>Pterygota</taxon>
        <taxon>Neoptera</taxon>
        <taxon>Endopterygota</taxon>
        <taxon>Lepidoptera</taxon>
        <taxon>Glossata</taxon>
        <taxon>Ditrysia</taxon>
        <taxon>Papilionoidea</taxon>
        <taxon>Nymphalidae</taxon>
        <taxon>Nymphalinae</taxon>
        <taxon>Vanessa</taxon>
    </lineage>
</organism>
<evidence type="ECO:0000313" key="11">
    <source>
        <dbReference type="Proteomes" id="UP001652626"/>
    </source>
</evidence>
<dbReference type="GeneID" id="113398925"/>
<dbReference type="Gene3D" id="3.40.190.10">
    <property type="entry name" value="Periplasmic binding protein-like II"/>
    <property type="match status" value="1"/>
</dbReference>
<reference evidence="12" key="1">
    <citation type="submission" date="2025-08" db="UniProtKB">
        <authorList>
            <consortium name="RefSeq"/>
        </authorList>
    </citation>
    <scope>IDENTIFICATION</scope>
    <source>
        <tissue evidence="12">Whole body</tissue>
    </source>
</reference>
<accession>A0ABM4AR57</accession>
<keyword evidence="3" id="KW-1003">Cell membrane</keyword>
<keyword evidence="6 9" id="KW-0472">Membrane</keyword>
<sequence length="451" mass="51808">MNLKITKYGAVYDYRYTKVISIRRKNLRRHILTMANVVTDSNDTRKHLDDRLNLHQDSITKMSYMVVKICFEMLNATEKRIFTHTWGYKDKNGNWQGIIDHLLKKEADLGTLTIFTQERMKVIDYIAMVGSTAVRFVFREPPLALLENIFALPFTTAVWVAIFICVMGCALFLYITSKWEASVGMHPLQLNGSWADVLILIIGAVLQQGCTLEPRYAAGRCVTLLLFVALTILYAAYSANIVVLLRAPSSSVRSLSDLLNSPLKLGASDFEYNRYFFKKLNEPIRKAIYNKKIAPKGKKPNFYTMKEGVDKIRKGLFAFHMELNPGYRLIQETYQEEEKCDLVEIDYINEIDPWLPGQKRSPYKDLFKISFIKIRETGIQSNIHRRLHVGKPKCSGSISTFSSVGITDMYPALIATLYGMLISVVVLILEITHKRLLLLREKKRILRKLIN</sequence>
<evidence type="ECO:0000256" key="5">
    <source>
        <dbReference type="ARBA" id="ARBA00022989"/>
    </source>
</evidence>
<evidence type="ECO:0000259" key="10">
    <source>
        <dbReference type="Pfam" id="PF00060"/>
    </source>
</evidence>
<evidence type="ECO:0000256" key="1">
    <source>
        <dbReference type="ARBA" id="ARBA00004651"/>
    </source>
</evidence>
<feature type="domain" description="Ionotropic glutamate receptor C-terminal" evidence="10">
    <location>
        <begin position="156"/>
        <end position="391"/>
    </location>
</feature>
<dbReference type="InterPro" id="IPR001320">
    <property type="entry name" value="Iontro_rcpt_C"/>
</dbReference>
<feature type="transmembrane region" description="Helical" evidence="9">
    <location>
        <begin position="409"/>
        <end position="432"/>
    </location>
</feature>
<keyword evidence="8" id="KW-0325">Glycoprotein</keyword>
<evidence type="ECO:0000256" key="3">
    <source>
        <dbReference type="ARBA" id="ARBA00022475"/>
    </source>
</evidence>
<evidence type="ECO:0000256" key="2">
    <source>
        <dbReference type="ARBA" id="ARBA00008685"/>
    </source>
</evidence>
<dbReference type="Pfam" id="PF00060">
    <property type="entry name" value="Lig_chan"/>
    <property type="match status" value="1"/>
</dbReference>
<dbReference type="InterPro" id="IPR052192">
    <property type="entry name" value="Insect_Ionotropic_Sensory_Rcpt"/>
</dbReference>